<proteinExistence type="inferred from homology"/>
<evidence type="ECO:0000256" key="2">
    <source>
        <dbReference type="ARBA" id="ARBA00008873"/>
    </source>
</evidence>
<dbReference type="SUPFAM" id="SSF161111">
    <property type="entry name" value="Cation efflux protein transmembrane domain-like"/>
    <property type="match status" value="1"/>
</dbReference>
<reference evidence="13" key="1">
    <citation type="submission" date="2021-02" db="EMBL/GenBank/DDBJ databases">
        <title>Skermanella TT6 skin isolate.</title>
        <authorList>
            <person name="Lee K."/>
            <person name="Ganzorig M."/>
        </authorList>
    </citation>
    <scope>NUCLEOTIDE SEQUENCE</scope>
    <source>
        <strain evidence="13">TT6</strain>
    </source>
</reference>
<dbReference type="NCBIfam" id="TIGR01297">
    <property type="entry name" value="CDF"/>
    <property type="match status" value="1"/>
</dbReference>
<dbReference type="InterPro" id="IPR036837">
    <property type="entry name" value="Cation_efflux_CTD_sf"/>
</dbReference>
<dbReference type="PANTHER" id="PTHR11562">
    <property type="entry name" value="CATION EFFLUX PROTEIN/ ZINC TRANSPORTER"/>
    <property type="match status" value="1"/>
</dbReference>
<sequence>MNTDIETHNQKSPSGTSHGHDHADHDHDGQGHPSGLEQDHAPHAGHDHASHVGHDHGSHAAHEHGPGGHSHAVTTSSERKVLWAMVLTGGFMFAEVVGGLVSGSLALIADAGHMLTDFASLALAWFAFRLARRPADLKRSYGYHRFQVLAAFVNGISLFVISAWITVEAVGRLFDPVEVLGGQMLVVAILGLLVNIAAFWILHRGGEENLNVRGAALHVLGDMLGSVGAIAAALIILWTGWTPIDPILSVVVVLLILRGAWRVTKESGHILLEGTPDGIDSARVGAAVRCVAGVIDVHHVHAWSLTSERRMITLHAVVDEAADQNEAVAAINHALKERFGFDHATVQVERGACAHGEDCRQS</sequence>
<feature type="transmembrane region" description="Helical" evidence="10">
    <location>
        <begin position="81"/>
        <end position="101"/>
    </location>
</feature>
<evidence type="ECO:0000259" key="11">
    <source>
        <dbReference type="Pfam" id="PF01545"/>
    </source>
</evidence>
<organism evidence="13 14">
    <name type="scientific">Skermanella cutis</name>
    <dbReference type="NCBI Taxonomy" id="2775420"/>
    <lineage>
        <taxon>Bacteria</taxon>
        <taxon>Pseudomonadati</taxon>
        <taxon>Pseudomonadota</taxon>
        <taxon>Alphaproteobacteria</taxon>
        <taxon>Rhodospirillales</taxon>
        <taxon>Azospirillaceae</taxon>
        <taxon>Skermanella</taxon>
    </lineage>
</organism>
<comment type="subcellular location">
    <subcellularLocation>
        <location evidence="1">Membrane</location>
        <topology evidence="1">Multi-pass membrane protein</topology>
    </subcellularLocation>
</comment>
<keyword evidence="6 10" id="KW-1133">Transmembrane helix</keyword>
<keyword evidence="8 10" id="KW-0472">Membrane</keyword>
<feature type="transmembrane region" description="Helical" evidence="10">
    <location>
        <begin position="244"/>
        <end position="261"/>
    </location>
</feature>
<evidence type="ECO:0000256" key="3">
    <source>
        <dbReference type="ARBA" id="ARBA00022448"/>
    </source>
</evidence>
<evidence type="ECO:0000313" key="13">
    <source>
        <dbReference type="EMBL" id="QQP89496.1"/>
    </source>
</evidence>
<evidence type="ECO:0000259" key="12">
    <source>
        <dbReference type="Pfam" id="PF16916"/>
    </source>
</evidence>
<feature type="compositionally biased region" description="Basic and acidic residues" evidence="9">
    <location>
        <begin position="37"/>
        <end position="66"/>
    </location>
</feature>
<dbReference type="InterPro" id="IPR002524">
    <property type="entry name" value="Cation_efflux"/>
</dbReference>
<evidence type="ECO:0000256" key="9">
    <source>
        <dbReference type="SAM" id="MobiDB-lite"/>
    </source>
</evidence>
<evidence type="ECO:0000313" key="14">
    <source>
        <dbReference type="Proteomes" id="UP000595197"/>
    </source>
</evidence>
<dbReference type="InterPro" id="IPR050681">
    <property type="entry name" value="CDF/SLC30A"/>
</dbReference>
<dbReference type="PANTHER" id="PTHR11562:SF17">
    <property type="entry name" value="RE54080P-RELATED"/>
    <property type="match status" value="1"/>
</dbReference>
<keyword evidence="14" id="KW-1185">Reference proteome</keyword>
<dbReference type="Proteomes" id="UP000595197">
    <property type="component" value="Chromosome"/>
</dbReference>
<evidence type="ECO:0000256" key="4">
    <source>
        <dbReference type="ARBA" id="ARBA00022692"/>
    </source>
</evidence>
<dbReference type="Gene3D" id="1.20.1510.10">
    <property type="entry name" value="Cation efflux protein transmembrane domain"/>
    <property type="match status" value="1"/>
</dbReference>
<keyword evidence="5" id="KW-0864">Zinc transport</keyword>
<evidence type="ECO:0000256" key="5">
    <source>
        <dbReference type="ARBA" id="ARBA00022906"/>
    </source>
</evidence>
<gene>
    <name evidence="13" type="ORF">IGS68_26585</name>
</gene>
<dbReference type="InterPro" id="IPR027470">
    <property type="entry name" value="Cation_efflux_CTD"/>
</dbReference>
<keyword evidence="7" id="KW-0406">Ion transport</keyword>
<keyword evidence="5" id="KW-0862">Zinc</keyword>
<feature type="transmembrane region" description="Helical" evidence="10">
    <location>
        <begin position="148"/>
        <end position="167"/>
    </location>
</feature>
<evidence type="ECO:0000256" key="6">
    <source>
        <dbReference type="ARBA" id="ARBA00022989"/>
    </source>
</evidence>
<evidence type="ECO:0000256" key="1">
    <source>
        <dbReference type="ARBA" id="ARBA00004141"/>
    </source>
</evidence>
<protein>
    <submittedName>
        <fullName evidence="13">Cation transporter</fullName>
    </submittedName>
</protein>
<dbReference type="Pfam" id="PF01545">
    <property type="entry name" value="Cation_efflux"/>
    <property type="match status" value="1"/>
</dbReference>
<dbReference type="EMBL" id="CP067420">
    <property type="protein sequence ID" value="QQP89496.1"/>
    <property type="molecule type" value="Genomic_DNA"/>
</dbReference>
<dbReference type="SUPFAM" id="SSF160240">
    <property type="entry name" value="Cation efflux protein cytoplasmic domain-like"/>
    <property type="match status" value="1"/>
</dbReference>
<keyword evidence="3" id="KW-0813">Transport</keyword>
<feature type="transmembrane region" description="Helical" evidence="10">
    <location>
        <begin position="107"/>
        <end position="128"/>
    </location>
</feature>
<feature type="domain" description="Cation efflux protein transmembrane" evidence="11">
    <location>
        <begin position="83"/>
        <end position="272"/>
    </location>
</feature>
<feature type="region of interest" description="Disordered" evidence="9">
    <location>
        <begin position="1"/>
        <end position="74"/>
    </location>
</feature>
<feature type="transmembrane region" description="Helical" evidence="10">
    <location>
        <begin position="214"/>
        <end position="238"/>
    </location>
</feature>
<evidence type="ECO:0000256" key="7">
    <source>
        <dbReference type="ARBA" id="ARBA00023065"/>
    </source>
</evidence>
<dbReference type="InterPro" id="IPR058533">
    <property type="entry name" value="Cation_efflux_TM"/>
</dbReference>
<evidence type="ECO:0000256" key="8">
    <source>
        <dbReference type="ARBA" id="ARBA00023136"/>
    </source>
</evidence>
<feature type="compositionally biased region" description="Basic and acidic residues" evidence="9">
    <location>
        <begin position="18"/>
        <end position="30"/>
    </location>
</feature>
<keyword evidence="4 10" id="KW-0812">Transmembrane</keyword>
<dbReference type="Pfam" id="PF16916">
    <property type="entry name" value="ZT_dimer"/>
    <property type="match status" value="1"/>
</dbReference>
<comment type="similarity">
    <text evidence="2">Belongs to the cation diffusion facilitator (CDF) transporter (TC 2.A.4) family. SLC30A subfamily.</text>
</comment>
<evidence type="ECO:0000256" key="10">
    <source>
        <dbReference type="SAM" id="Phobius"/>
    </source>
</evidence>
<feature type="transmembrane region" description="Helical" evidence="10">
    <location>
        <begin position="179"/>
        <end position="202"/>
    </location>
</feature>
<accession>A0ABX7B580</accession>
<dbReference type="InterPro" id="IPR027469">
    <property type="entry name" value="Cation_efflux_TMD_sf"/>
</dbReference>
<feature type="domain" description="Cation efflux protein cytoplasmic" evidence="12">
    <location>
        <begin position="276"/>
        <end position="349"/>
    </location>
</feature>
<name>A0ABX7B580_9PROT</name>